<dbReference type="GO" id="GO:0020037">
    <property type="term" value="F:heme binding"/>
    <property type="evidence" value="ECO:0007669"/>
    <property type="project" value="InterPro"/>
</dbReference>
<dbReference type="Gene3D" id="1.10.630.10">
    <property type="entry name" value="Cytochrome P450"/>
    <property type="match status" value="1"/>
</dbReference>
<dbReference type="PANTHER" id="PTHR46696">
    <property type="entry name" value="P450, PUTATIVE (EUROFUNG)-RELATED"/>
    <property type="match status" value="1"/>
</dbReference>
<evidence type="ECO:0000313" key="10">
    <source>
        <dbReference type="EMBL" id="GLY68964.1"/>
    </source>
</evidence>
<evidence type="ECO:0000256" key="6">
    <source>
        <dbReference type="ARBA" id="ARBA00023004"/>
    </source>
</evidence>
<organism evidence="10 11">
    <name type="scientific">Amycolatopsis taiwanensis</name>
    <dbReference type="NCBI Taxonomy" id="342230"/>
    <lineage>
        <taxon>Bacteria</taxon>
        <taxon>Bacillati</taxon>
        <taxon>Actinomycetota</taxon>
        <taxon>Actinomycetes</taxon>
        <taxon>Pseudonocardiales</taxon>
        <taxon>Pseudonocardiaceae</taxon>
        <taxon>Amycolatopsis</taxon>
    </lineage>
</organism>
<evidence type="ECO:0000256" key="7">
    <source>
        <dbReference type="ARBA" id="ARBA00023033"/>
    </source>
</evidence>
<dbReference type="AlphaFoldDB" id="A0A9W6VIZ0"/>
<dbReference type="GO" id="GO:0004497">
    <property type="term" value="F:monooxygenase activity"/>
    <property type="evidence" value="ECO:0007669"/>
    <property type="project" value="UniProtKB-KW"/>
</dbReference>
<dbReference type="PRINTS" id="PR00359">
    <property type="entry name" value="BP450"/>
</dbReference>
<dbReference type="FunFam" id="1.10.630.10:FF:000018">
    <property type="entry name" value="Cytochrome P450 monooxygenase"/>
    <property type="match status" value="1"/>
</dbReference>
<evidence type="ECO:0000256" key="3">
    <source>
        <dbReference type="ARBA" id="ARBA00022617"/>
    </source>
</evidence>
<dbReference type="PROSITE" id="PS00086">
    <property type="entry name" value="CYTOCHROME_P450"/>
    <property type="match status" value="1"/>
</dbReference>
<comment type="similarity">
    <text evidence="2 9">Belongs to the cytochrome P450 family.</text>
</comment>
<keyword evidence="11" id="KW-1185">Reference proteome</keyword>
<dbReference type="InterPro" id="IPR036396">
    <property type="entry name" value="Cyt_P450_sf"/>
</dbReference>
<dbReference type="GO" id="GO:0016705">
    <property type="term" value="F:oxidoreductase activity, acting on paired donors, with incorporation or reduction of molecular oxygen"/>
    <property type="evidence" value="ECO:0007669"/>
    <property type="project" value="InterPro"/>
</dbReference>
<dbReference type="Pfam" id="PF00067">
    <property type="entry name" value="p450"/>
    <property type="match status" value="1"/>
</dbReference>
<dbReference type="InterPro" id="IPR017972">
    <property type="entry name" value="Cyt_P450_CS"/>
</dbReference>
<dbReference type="GO" id="GO:0005506">
    <property type="term" value="F:iron ion binding"/>
    <property type="evidence" value="ECO:0007669"/>
    <property type="project" value="InterPro"/>
</dbReference>
<keyword evidence="6 9" id="KW-0408">Iron</keyword>
<dbReference type="PANTHER" id="PTHR46696:SF1">
    <property type="entry name" value="CYTOCHROME P450 YJIB-RELATED"/>
    <property type="match status" value="1"/>
</dbReference>
<evidence type="ECO:0000256" key="1">
    <source>
        <dbReference type="ARBA" id="ARBA00004660"/>
    </source>
</evidence>
<keyword evidence="3 9" id="KW-0349">Heme</keyword>
<evidence type="ECO:0000256" key="2">
    <source>
        <dbReference type="ARBA" id="ARBA00010617"/>
    </source>
</evidence>
<evidence type="ECO:0000256" key="5">
    <source>
        <dbReference type="ARBA" id="ARBA00023002"/>
    </source>
</evidence>
<keyword evidence="5 9" id="KW-0560">Oxidoreductase</keyword>
<dbReference type="InterPro" id="IPR002397">
    <property type="entry name" value="Cyt_P450_B"/>
</dbReference>
<reference evidence="10" key="1">
    <citation type="submission" date="2023-03" db="EMBL/GenBank/DDBJ databases">
        <title>Amycolatopsis taiwanensis NBRC 103393.</title>
        <authorList>
            <person name="Ichikawa N."/>
            <person name="Sato H."/>
            <person name="Tonouchi N."/>
        </authorList>
    </citation>
    <scope>NUCLEOTIDE SEQUENCE</scope>
    <source>
        <strain evidence="10">NBRC 103393</strain>
    </source>
</reference>
<comment type="caution">
    <text evidence="10">The sequence shown here is derived from an EMBL/GenBank/DDBJ whole genome shotgun (WGS) entry which is preliminary data.</text>
</comment>
<dbReference type="Proteomes" id="UP001165136">
    <property type="component" value="Unassembled WGS sequence"/>
</dbReference>
<sequence length="404" mass="44410">MTQDIAPTDAAPIRLPIERETVLDPPPKLSELRAECPVSRLTYADGHIGWLVTSFEMARAVLQDARFSSRPDLRHSAVHQVLGDGQPPEEDVPGMFVGMDPPEHTRYRKLITGELNVRRMRLLEPKIEQTALKLIEEMRAGGNTADLVSAYASPLPSLVICELLGVSYQGWLKIRPVSEKMLRTDSSAEEVKQCFADIFAYLAEVVAAKHIEPADDLISGLVALDELSDVEITAIAFQLFTAGHETTMNMLSLGTYTLLTDPQQLAALRADFSLLDGALEELLRFLTVIQFGISRAALEDVDLGGVTVRAGESVTISLPAANRDPARFPDPDRLDLMRPASSNVAFGFGVHQCVAQQLARAEMRIGFRTLLQQFPALRLAIPRDEVEMRDGAIVYGAKSLPVAW</sequence>
<proteinExistence type="inferred from homology"/>
<dbReference type="SUPFAM" id="SSF48264">
    <property type="entry name" value="Cytochrome P450"/>
    <property type="match status" value="1"/>
</dbReference>
<accession>A0A9W6VIZ0</accession>
<evidence type="ECO:0000256" key="4">
    <source>
        <dbReference type="ARBA" id="ARBA00022723"/>
    </source>
</evidence>
<dbReference type="EMBL" id="BSTI01000014">
    <property type="protein sequence ID" value="GLY68964.1"/>
    <property type="molecule type" value="Genomic_DNA"/>
</dbReference>
<evidence type="ECO:0000256" key="8">
    <source>
        <dbReference type="ARBA" id="ARBA00055433"/>
    </source>
</evidence>
<comment type="pathway">
    <text evidence="1">Antibiotic biosynthesis; vancomycin biosynthesis.</text>
</comment>
<dbReference type="RefSeq" id="WP_285488720.1">
    <property type="nucleotide sequence ID" value="NZ_BSTI01000014.1"/>
</dbReference>
<comment type="function">
    <text evidence="8">Involved in the coupling of aromatic side chains of the heptapeptide of vancomycin.</text>
</comment>
<keyword evidence="7 9" id="KW-0503">Monooxygenase</keyword>
<evidence type="ECO:0000313" key="11">
    <source>
        <dbReference type="Proteomes" id="UP001165136"/>
    </source>
</evidence>
<gene>
    <name evidence="10" type="ORF">Atai01_55830</name>
</gene>
<evidence type="ECO:0000256" key="9">
    <source>
        <dbReference type="RuleBase" id="RU000461"/>
    </source>
</evidence>
<protein>
    <submittedName>
        <fullName evidence="10">Cytochrome P450</fullName>
    </submittedName>
</protein>
<keyword evidence="4 9" id="KW-0479">Metal-binding</keyword>
<dbReference type="InterPro" id="IPR001128">
    <property type="entry name" value="Cyt_P450"/>
</dbReference>
<name>A0A9W6VIZ0_9PSEU</name>
<dbReference type="PRINTS" id="PR00385">
    <property type="entry name" value="P450"/>
</dbReference>
<dbReference type="CDD" id="cd11030">
    <property type="entry name" value="CYP105-like"/>
    <property type="match status" value="1"/>
</dbReference>